<dbReference type="GO" id="GO:0003841">
    <property type="term" value="F:1-acylglycerol-3-phosphate O-acyltransferase activity"/>
    <property type="evidence" value="ECO:0007669"/>
    <property type="project" value="UniProtKB-EC"/>
</dbReference>
<keyword evidence="5 8" id="KW-0012">Acyltransferase</keyword>
<keyword evidence="4" id="KW-0443">Lipid metabolism</keyword>
<evidence type="ECO:0000256" key="2">
    <source>
        <dbReference type="ARBA" id="ARBA00022516"/>
    </source>
</evidence>
<dbReference type="GO" id="GO:0006654">
    <property type="term" value="P:phosphatidic acid biosynthetic process"/>
    <property type="evidence" value="ECO:0007669"/>
    <property type="project" value="TreeGrafter"/>
</dbReference>
<dbReference type="InterPro" id="IPR002123">
    <property type="entry name" value="Plipid/glycerol_acylTrfase"/>
</dbReference>
<evidence type="ECO:0000256" key="3">
    <source>
        <dbReference type="ARBA" id="ARBA00022679"/>
    </source>
</evidence>
<dbReference type="eggNOG" id="COG0204">
    <property type="taxonomic scope" value="Bacteria"/>
</dbReference>
<dbReference type="CDD" id="cd07989">
    <property type="entry name" value="LPLAT_AGPAT-like"/>
    <property type="match status" value="1"/>
</dbReference>
<protein>
    <submittedName>
        <fullName evidence="8">1-acyl-sn-glycerol-3-phosphate acyltransferase</fullName>
        <ecNumber evidence="8">2.3.1.51</ecNumber>
    </submittedName>
</protein>
<dbReference type="PANTHER" id="PTHR10434">
    <property type="entry name" value="1-ACYL-SN-GLYCEROL-3-PHOSPHATE ACYLTRANSFERASE"/>
    <property type="match status" value="1"/>
</dbReference>
<evidence type="ECO:0000256" key="5">
    <source>
        <dbReference type="ARBA" id="ARBA00023315"/>
    </source>
</evidence>
<dbReference type="OrthoDB" id="9803035at2"/>
<dbReference type="AlphaFoldDB" id="Q01UR4"/>
<gene>
    <name evidence="8" type="ordered locus">Acid_5659</name>
</gene>
<dbReference type="InParanoid" id="Q01UR4"/>
<dbReference type="SUPFAM" id="SSF69593">
    <property type="entry name" value="Glycerol-3-phosphate (1)-acyltransferase"/>
    <property type="match status" value="1"/>
</dbReference>
<dbReference type="Pfam" id="PF01553">
    <property type="entry name" value="Acyltransferase"/>
    <property type="match status" value="1"/>
</dbReference>
<keyword evidence="2" id="KW-0444">Lipid biosynthesis</keyword>
<evidence type="ECO:0000256" key="4">
    <source>
        <dbReference type="ARBA" id="ARBA00023098"/>
    </source>
</evidence>
<keyword evidence="3 8" id="KW-0808">Transferase</keyword>
<dbReference type="SMART" id="SM00563">
    <property type="entry name" value="PlsC"/>
    <property type="match status" value="1"/>
</dbReference>
<dbReference type="KEGG" id="sus:Acid_5659"/>
<comment type="pathway">
    <text evidence="1">Lipid metabolism.</text>
</comment>
<dbReference type="HOGENOM" id="CLU_027938_6_3_0"/>
<keyword evidence="6" id="KW-0472">Membrane</keyword>
<proteinExistence type="predicted"/>
<dbReference type="EMBL" id="CP000473">
    <property type="protein sequence ID" value="ABJ86606.1"/>
    <property type="molecule type" value="Genomic_DNA"/>
</dbReference>
<reference evidence="8" key="1">
    <citation type="submission" date="2006-10" db="EMBL/GenBank/DDBJ databases">
        <title>Complete sequence of Solibacter usitatus Ellin6076.</title>
        <authorList>
            <consortium name="US DOE Joint Genome Institute"/>
            <person name="Copeland A."/>
            <person name="Lucas S."/>
            <person name="Lapidus A."/>
            <person name="Barry K."/>
            <person name="Detter J.C."/>
            <person name="Glavina del Rio T."/>
            <person name="Hammon N."/>
            <person name="Israni S."/>
            <person name="Dalin E."/>
            <person name="Tice H."/>
            <person name="Pitluck S."/>
            <person name="Thompson L.S."/>
            <person name="Brettin T."/>
            <person name="Bruce D."/>
            <person name="Han C."/>
            <person name="Tapia R."/>
            <person name="Gilna P."/>
            <person name="Schmutz J."/>
            <person name="Larimer F."/>
            <person name="Land M."/>
            <person name="Hauser L."/>
            <person name="Kyrpides N."/>
            <person name="Mikhailova N."/>
            <person name="Janssen P.H."/>
            <person name="Kuske C.R."/>
            <person name="Richardson P."/>
        </authorList>
    </citation>
    <scope>NUCLEOTIDE SEQUENCE</scope>
    <source>
        <strain evidence="8">Ellin6076</strain>
    </source>
</reference>
<keyword evidence="6" id="KW-0812">Transmembrane</keyword>
<feature type="transmembrane region" description="Helical" evidence="6">
    <location>
        <begin position="7"/>
        <end position="28"/>
    </location>
</feature>
<dbReference type="STRING" id="234267.Acid_5659"/>
<dbReference type="FunCoup" id="Q01UR4">
    <property type="interactions" value="376"/>
</dbReference>
<dbReference type="PANTHER" id="PTHR10434:SF64">
    <property type="entry name" value="1-ACYL-SN-GLYCEROL-3-PHOSPHATE ACYLTRANSFERASE-RELATED"/>
    <property type="match status" value="1"/>
</dbReference>
<keyword evidence="6" id="KW-1133">Transmembrane helix</keyword>
<name>Q01UR4_SOLUE</name>
<feature type="domain" description="Phospholipid/glycerol acyltransferase" evidence="7">
    <location>
        <begin position="71"/>
        <end position="185"/>
    </location>
</feature>
<evidence type="ECO:0000256" key="1">
    <source>
        <dbReference type="ARBA" id="ARBA00005189"/>
    </source>
</evidence>
<evidence type="ECO:0000256" key="6">
    <source>
        <dbReference type="SAM" id="Phobius"/>
    </source>
</evidence>
<evidence type="ECO:0000313" key="8">
    <source>
        <dbReference type="EMBL" id="ABJ86606.1"/>
    </source>
</evidence>
<evidence type="ECO:0000259" key="7">
    <source>
        <dbReference type="SMART" id="SM00563"/>
    </source>
</evidence>
<sequence precursor="true">MSLVRSLLFSTPLIVLCTIVMGTLSLIASFFDSSGNSQHAIARVWARMLLAVSFMRVRVEGLGKLDRKGAYVFVANHGSFMDIPALLAALPQEFRFFAKKGLFKIPFLGTHLRRAGHLPVDRSSPRASLKSMMEAARIISNRGISVLNFPEGGRSAEGLREFKEGPAYIAIKAGVPVVPVALIGLRELLPMGSIHLKSGKVLIRVGDPISTKDLQASDRLELTHRLYREISTLLYKEPRPRGSDW</sequence>
<organism evidence="8">
    <name type="scientific">Solibacter usitatus (strain Ellin6076)</name>
    <dbReference type="NCBI Taxonomy" id="234267"/>
    <lineage>
        <taxon>Bacteria</taxon>
        <taxon>Pseudomonadati</taxon>
        <taxon>Acidobacteriota</taxon>
        <taxon>Terriglobia</taxon>
        <taxon>Bryobacterales</taxon>
        <taxon>Solibacteraceae</taxon>
        <taxon>Candidatus Solibacter</taxon>
    </lineage>
</organism>
<accession>Q01UR4</accession>
<dbReference type="EC" id="2.3.1.51" evidence="8"/>